<dbReference type="RefSeq" id="WP_346762664.1">
    <property type="nucleotide sequence ID" value="NZ_JAUJEB010000015.1"/>
</dbReference>
<keyword evidence="5" id="KW-0448">Lipopolysaccharide biosynthesis</keyword>
<dbReference type="Gene3D" id="3.90.550.10">
    <property type="entry name" value="Spore Coat Polysaccharide Biosynthesis Protein SpsA, Chain A"/>
    <property type="match status" value="1"/>
</dbReference>
<dbReference type="Pfam" id="PF00535">
    <property type="entry name" value="Glycos_transf_2"/>
    <property type="match status" value="1"/>
</dbReference>
<evidence type="ECO:0000256" key="4">
    <source>
        <dbReference type="ARBA" id="ARBA00022692"/>
    </source>
</evidence>
<keyword evidence="3 9" id="KW-0808">Transferase</keyword>
<evidence type="ECO:0000259" key="8">
    <source>
        <dbReference type="Pfam" id="PF00535"/>
    </source>
</evidence>
<dbReference type="PANTHER" id="PTHR48090:SF3">
    <property type="entry name" value="UNDECAPRENYL-PHOSPHATE 4-DEOXY-4-FORMAMIDO-L-ARABINOSE TRANSFERASE"/>
    <property type="match status" value="1"/>
</dbReference>
<keyword evidence="2 9" id="KW-0328">Glycosyltransferase</keyword>
<organism evidence="9 10">
    <name type="scientific">Agaribacillus aureus</name>
    <dbReference type="NCBI Taxonomy" id="3051825"/>
    <lineage>
        <taxon>Bacteria</taxon>
        <taxon>Pseudomonadati</taxon>
        <taxon>Bacteroidota</taxon>
        <taxon>Cytophagia</taxon>
        <taxon>Cytophagales</taxon>
        <taxon>Splendidivirgaceae</taxon>
        <taxon>Agaribacillus</taxon>
    </lineage>
</organism>
<evidence type="ECO:0000256" key="2">
    <source>
        <dbReference type="ARBA" id="ARBA00022676"/>
    </source>
</evidence>
<gene>
    <name evidence="9" type="ORF">QQ020_34965</name>
</gene>
<dbReference type="InterPro" id="IPR029044">
    <property type="entry name" value="Nucleotide-diphossugar_trans"/>
</dbReference>
<dbReference type="Proteomes" id="UP001172083">
    <property type="component" value="Unassembled WGS sequence"/>
</dbReference>
<protein>
    <submittedName>
        <fullName evidence="9">Glycosyltransferase</fullName>
        <ecNumber evidence="9">2.4.-.-</ecNumber>
    </submittedName>
</protein>
<dbReference type="SUPFAM" id="SSF53448">
    <property type="entry name" value="Nucleotide-diphospho-sugar transferases"/>
    <property type="match status" value="1"/>
</dbReference>
<keyword evidence="4" id="KW-0812">Transmembrane</keyword>
<sequence length="239" mass="27624">MGENELTVIVPVYNEEENIERVVKLLSDFRVKSPCGVNFLFVNDGSSDNSQHYIENACRDHPHFDYIELNQNYGLSTALKAGIDHADTDLIGYIDADLQTHPDDFLLLLDYANEYEMVTGIRTQRKDTWLKKISSKCANKIRRSMINDEILDTTCPLKVAQRAAIFDIPFYNGMHRFWPALVKMYGGKVKQVPVRHFPRIAGKGKYHLSNRLWGPLVDTFGVRWIKKRLISYSVIRKDR</sequence>
<dbReference type="GO" id="GO:0016757">
    <property type="term" value="F:glycosyltransferase activity"/>
    <property type="evidence" value="ECO:0007669"/>
    <property type="project" value="UniProtKB-KW"/>
</dbReference>
<dbReference type="InterPro" id="IPR050256">
    <property type="entry name" value="Glycosyltransferase_2"/>
</dbReference>
<dbReference type="PANTHER" id="PTHR48090">
    <property type="entry name" value="UNDECAPRENYL-PHOSPHATE 4-DEOXY-4-FORMAMIDO-L-ARABINOSE TRANSFERASE-RELATED"/>
    <property type="match status" value="1"/>
</dbReference>
<dbReference type="EMBL" id="JAUJEB010000015">
    <property type="protein sequence ID" value="MDN5217328.1"/>
    <property type="molecule type" value="Genomic_DNA"/>
</dbReference>
<reference evidence="9" key="1">
    <citation type="submission" date="2023-06" db="EMBL/GenBank/DDBJ databases">
        <title>Genomic of Agaribacillus aureum.</title>
        <authorList>
            <person name="Wang G."/>
        </authorList>
    </citation>
    <scope>NUCLEOTIDE SEQUENCE</scope>
    <source>
        <strain evidence="9">BMA12</strain>
    </source>
</reference>
<feature type="domain" description="Glycosyltransferase 2-like" evidence="8">
    <location>
        <begin position="7"/>
        <end position="164"/>
    </location>
</feature>
<keyword evidence="6" id="KW-1133">Transmembrane helix</keyword>
<evidence type="ECO:0000256" key="1">
    <source>
        <dbReference type="ARBA" id="ARBA00022475"/>
    </source>
</evidence>
<evidence type="ECO:0000256" key="7">
    <source>
        <dbReference type="ARBA" id="ARBA00023136"/>
    </source>
</evidence>
<evidence type="ECO:0000256" key="6">
    <source>
        <dbReference type="ARBA" id="ARBA00022989"/>
    </source>
</evidence>
<evidence type="ECO:0000313" key="10">
    <source>
        <dbReference type="Proteomes" id="UP001172083"/>
    </source>
</evidence>
<comment type="caution">
    <text evidence="9">The sequence shown here is derived from an EMBL/GenBank/DDBJ whole genome shotgun (WGS) entry which is preliminary data.</text>
</comment>
<name>A0ABT8LIH3_9BACT</name>
<proteinExistence type="predicted"/>
<evidence type="ECO:0000256" key="5">
    <source>
        <dbReference type="ARBA" id="ARBA00022985"/>
    </source>
</evidence>
<dbReference type="InterPro" id="IPR001173">
    <property type="entry name" value="Glyco_trans_2-like"/>
</dbReference>
<keyword evidence="1" id="KW-1003">Cell membrane</keyword>
<keyword evidence="7" id="KW-0472">Membrane</keyword>
<evidence type="ECO:0000256" key="3">
    <source>
        <dbReference type="ARBA" id="ARBA00022679"/>
    </source>
</evidence>
<keyword evidence="10" id="KW-1185">Reference proteome</keyword>
<evidence type="ECO:0000313" key="9">
    <source>
        <dbReference type="EMBL" id="MDN5217328.1"/>
    </source>
</evidence>
<dbReference type="EC" id="2.4.-.-" evidence="9"/>
<accession>A0ABT8LIH3</accession>